<evidence type="ECO:0000256" key="1">
    <source>
        <dbReference type="SAM" id="MobiDB-lite"/>
    </source>
</evidence>
<proteinExistence type="predicted"/>
<name>A0A080ZX80_PHYNI</name>
<sequence length="103" mass="11483">MLEQRKRIDHFPIYKDSATSAAPKESSMFGRPHSPPHSPRHHHHSPPPHHHSPPPPDHHHGPLTTIALRHPTIIMHLLLTTTAHPRQATADPLPRTAGKLGDT</sequence>
<feature type="compositionally biased region" description="Basic and acidic residues" evidence="1">
    <location>
        <begin position="1"/>
        <end position="13"/>
    </location>
</feature>
<evidence type="ECO:0000313" key="3">
    <source>
        <dbReference type="Proteomes" id="UP000028582"/>
    </source>
</evidence>
<feature type="compositionally biased region" description="Basic residues" evidence="1">
    <location>
        <begin position="38"/>
        <end position="52"/>
    </location>
</feature>
<gene>
    <name evidence="2" type="ORF">F444_12411</name>
</gene>
<feature type="region of interest" description="Disordered" evidence="1">
    <location>
        <begin position="82"/>
        <end position="103"/>
    </location>
</feature>
<dbReference type="EMBL" id="ANJA01002218">
    <property type="protein sequence ID" value="ETO71241.1"/>
    <property type="molecule type" value="Genomic_DNA"/>
</dbReference>
<comment type="caution">
    <text evidence="2">The sequence shown here is derived from an EMBL/GenBank/DDBJ whole genome shotgun (WGS) entry which is preliminary data.</text>
</comment>
<feature type="region of interest" description="Disordered" evidence="1">
    <location>
        <begin position="1"/>
        <end position="68"/>
    </location>
</feature>
<dbReference type="AlphaFoldDB" id="A0A080ZX80"/>
<organism evidence="2 3">
    <name type="scientific">Phytophthora nicotianae P1976</name>
    <dbReference type="NCBI Taxonomy" id="1317066"/>
    <lineage>
        <taxon>Eukaryota</taxon>
        <taxon>Sar</taxon>
        <taxon>Stramenopiles</taxon>
        <taxon>Oomycota</taxon>
        <taxon>Peronosporomycetes</taxon>
        <taxon>Peronosporales</taxon>
        <taxon>Peronosporaceae</taxon>
        <taxon>Phytophthora</taxon>
    </lineage>
</organism>
<accession>A0A080ZX80</accession>
<dbReference type="Proteomes" id="UP000028582">
    <property type="component" value="Unassembled WGS sequence"/>
</dbReference>
<evidence type="ECO:0000313" key="2">
    <source>
        <dbReference type="EMBL" id="ETO71241.1"/>
    </source>
</evidence>
<reference evidence="2 3" key="1">
    <citation type="submission" date="2013-11" db="EMBL/GenBank/DDBJ databases">
        <title>The Genome Sequence of Phytophthora parasitica P1976.</title>
        <authorList>
            <consortium name="The Broad Institute Genomics Platform"/>
            <person name="Russ C."/>
            <person name="Tyler B."/>
            <person name="Panabieres F."/>
            <person name="Shan W."/>
            <person name="Tripathy S."/>
            <person name="Grunwald N."/>
            <person name="Machado M."/>
            <person name="Johnson C.S."/>
            <person name="Walker B."/>
            <person name="Young S."/>
            <person name="Zeng Q."/>
            <person name="Gargeya S."/>
            <person name="Fitzgerald M."/>
            <person name="Haas B."/>
            <person name="Abouelleil A."/>
            <person name="Allen A.W."/>
            <person name="Alvarado L."/>
            <person name="Arachchi H.M."/>
            <person name="Berlin A.M."/>
            <person name="Chapman S.B."/>
            <person name="Gainer-Dewar J."/>
            <person name="Goldberg J."/>
            <person name="Griggs A."/>
            <person name="Gujja S."/>
            <person name="Hansen M."/>
            <person name="Howarth C."/>
            <person name="Imamovic A."/>
            <person name="Ireland A."/>
            <person name="Larimer J."/>
            <person name="McCowan C."/>
            <person name="Murphy C."/>
            <person name="Pearson M."/>
            <person name="Poon T.W."/>
            <person name="Priest M."/>
            <person name="Roberts A."/>
            <person name="Saif S."/>
            <person name="Shea T."/>
            <person name="Sisk P."/>
            <person name="Sykes S."/>
            <person name="Wortman J."/>
            <person name="Nusbaum C."/>
            <person name="Birren B."/>
        </authorList>
    </citation>
    <scope>NUCLEOTIDE SEQUENCE [LARGE SCALE GENOMIC DNA]</scope>
    <source>
        <strain evidence="2 3">P1976</strain>
    </source>
</reference>
<protein>
    <submittedName>
        <fullName evidence="2">Uncharacterized protein</fullName>
    </submittedName>
</protein>